<keyword evidence="2" id="KW-1185">Reference proteome</keyword>
<dbReference type="PANTHER" id="PTHR35046">
    <property type="entry name" value="ZINC KNUCKLE (CCHC-TYPE) FAMILY PROTEIN"/>
    <property type="match status" value="1"/>
</dbReference>
<gene>
    <name evidence="1" type="ORF">CR513_60499</name>
</gene>
<proteinExistence type="predicted"/>
<dbReference type="OrthoDB" id="1747743at2759"/>
<comment type="caution">
    <text evidence="1">The sequence shown here is derived from an EMBL/GenBank/DDBJ whole genome shotgun (WGS) entry which is preliminary data.</text>
</comment>
<protein>
    <submittedName>
        <fullName evidence="1">Uncharacterized protein</fullName>
    </submittedName>
</protein>
<dbReference type="AlphaFoldDB" id="A0A371E5H4"/>
<organism evidence="1 2">
    <name type="scientific">Mucuna pruriens</name>
    <name type="common">Velvet bean</name>
    <name type="synonym">Dolichos pruriens</name>
    <dbReference type="NCBI Taxonomy" id="157652"/>
    <lineage>
        <taxon>Eukaryota</taxon>
        <taxon>Viridiplantae</taxon>
        <taxon>Streptophyta</taxon>
        <taxon>Embryophyta</taxon>
        <taxon>Tracheophyta</taxon>
        <taxon>Spermatophyta</taxon>
        <taxon>Magnoliopsida</taxon>
        <taxon>eudicotyledons</taxon>
        <taxon>Gunneridae</taxon>
        <taxon>Pentapetalae</taxon>
        <taxon>rosids</taxon>
        <taxon>fabids</taxon>
        <taxon>Fabales</taxon>
        <taxon>Fabaceae</taxon>
        <taxon>Papilionoideae</taxon>
        <taxon>50 kb inversion clade</taxon>
        <taxon>NPAAA clade</taxon>
        <taxon>indigoferoid/millettioid clade</taxon>
        <taxon>Phaseoleae</taxon>
        <taxon>Mucuna</taxon>
    </lineage>
</organism>
<sequence length="369" mass="43061">MTKNIQGCCVQRYDRKHSRLLRPKAWMSSKGTVNDTERKRDQPLGFAYKGMDERPPWTTTLIDLDFGLKSQCLKTNERLNPKRSVLAEEEPSWPDSSRPSHLGSLLGFSVEHKEPTRWWLNSEAKHLTHSSSSRSRSIGGARYFSTASRQSRRCIARVWDVGGYLHAKKRKNVQVLEQNLDCEDLIKVRLIALSFKGYTLIWWITIALQIRMKVTLIRVQLVESQEVTMARFLNGLNRDIQDVVEFHKYTFISTLVHQASKAWEESLPYHKLQLEGDKSPKKGRAPFKGHKEKKDEIHCDFILMEVTHVLLGRPWQFDRKVIHDGVTIKISFVHKGNKVTLKPLTPRKVIEDQIKMEKKIEEKKRKRKR</sequence>
<dbReference type="PANTHER" id="PTHR35046:SF9">
    <property type="entry name" value="RNA-DIRECTED DNA POLYMERASE"/>
    <property type="match status" value="1"/>
</dbReference>
<feature type="non-terminal residue" evidence="1">
    <location>
        <position position="1"/>
    </location>
</feature>
<evidence type="ECO:0000313" key="2">
    <source>
        <dbReference type="Proteomes" id="UP000257109"/>
    </source>
</evidence>
<dbReference type="EMBL" id="QJKJ01016231">
    <property type="protein sequence ID" value="RDX61282.1"/>
    <property type="molecule type" value="Genomic_DNA"/>
</dbReference>
<dbReference type="Proteomes" id="UP000257109">
    <property type="component" value="Unassembled WGS sequence"/>
</dbReference>
<reference evidence="1" key="1">
    <citation type="submission" date="2018-05" db="EMBL/GenBank/DDBJ databases">
        <title>Draft genome of Mucuna pruriens seed.</title>
        <authorList>
            <person name="Nnadi N.E."/>
            <person name="Vos R."/>
            <person name="Hasami M.H."/>
            <person name="Devisetty U.K."/>
            <person name="Aguiy J.C."/>
        </authorList>
    </citation>
    <scope>NUCLEOTIDE SEQUENCE [LARGE SCALE GENOMIC DNA]</scope>
    <source>
        <strain evidence="1">JCA_2017</strain>
    </source>
</reference>
<evidence type="ECO:0000313" key="1">
    <source>
        <dbReference type="EMBL" id="RDX61282.1"/>
    </source>
</evidence>
<accession>A0A371E5H4</accession>
<name>A0A371E5H4_MUCPR</name>